<comment type="function">
    <text evidence="6">Quinone reductase that provides resistance to thiol-specific stress caused by electrophilic quinones.</text>
</comment>
<dbReference type="GO" id="GO:0009055">
    <property type="term" value="F:electron transfer activity"/>
    <property type="evidence" value="ECO:0007669"/>
    <property type="project" value="UniProtKB-UniRule"/>
</dbReference>
<reference evidence="9" key="1">
    <citation type="submission" date="2016-05" db="EMBL/GenBank/DDBJ databases">
        <authorList>
            <person name="Behera P."/>
            <person name="Vaishampayan P."/>
            <person name="Singh N."/>
            <person name="Raina V."/>
            <person name="Suar M."/>
            <person name="Pattnaik A."/>
            <person name="Rastogi G."/>
        </authorList>
    </citation>
    <scope>NUCLEOTIDE SEQUENCE [LARGE SCALE GENOMIC DNA]</scope>
    <source>
        <strain evidence="9">MP23</strain>
    </source>
</reference>
<keyword evidence="1 6" id="KW-0285">Flavoprotein</keyword>
<feature type="binding site" evidence="6">
    <location>
        <position position="10"/>
    </location>
    <ligand>
        <name>FMN</name>
        <dbReference type="ChEBI" id="CHEBI:58210"/>
    </ligand>
</feature>
<evidence type="ECO:0000256" key="3">
    <source>
        <dbReference type="ARBA" id="ARBA00023002"/>
    </source>
</evidence>
<accession>A0A1B7L7N2</accession>
<evidence type="ECO:0000256" key="5">
    <source>
        <dbReference type="ARBA" id="ARBA00048542"/>
    </source>
</evidence>
<dbReference type="InterPro" id="IPR003680">
    <property type="entry name" value="Flavodoxin_fold"/>
</dbReference>
<proteinExistence type="inferred from homology"/>
<dbReference type="OrthoDB" id="9787136at2"/>
<dbReference type="GO" id="GO:0016652">
    <property type="term" value="F:oxidoreductase activity, acting on NAD(P)H as acceptor"/>
    <property type="evidence" value="ECO:0007669"/>
    <property type="project" value="UniProtKB-UniRule"/>
</dbReference>
<dbReference type="EMBL" id="LYRP01000001">
    <property type="protein sequence ID" value="OAT78357.1"/>
    <property type="molecule type" value="Genomic_DNA"/>
</dbReference>
<evidence type="ECO:0000256" key="6">
    <source>
        <dbReference type="HAMAP-Rule" id="MF_01216"/>
    </source>
</evidence>
<dbReference type="Proteomes" id="UP000078225">
    <property type="component" value="Unassembled WGS sequence"/>
</dbReference>
<feature type="binding site" evidence="6">
    <location>
        <begin position="16"/>
        <end position="18"/>
    </location>
    <ligand>
        <name>FMN</name>
        <dbReference type="ChEBI" id="CHEBI:58210"/>
    </ligand>
</feature>
<dbReference type="PANTHER" id="PTHR43741:SF2">
    <property type="entry name" value="FMN-DEPENDENT NADH:QUINONE OXIDOREDUCTASE"/>
    <property type="match status" value="1"/>
</dbReference>
<feature type="domain" description="Flavodoxin-like fold" evidence="7">
    <location>
        <begin position="2"/>
        <end position="197"/>
    </location>
</feature>
<dbReference type="FunFam" id="3.40.50.360:FF:000010">
    <property type="entry name" value="FMN-dependent NADH-azoreductase"/>
    <property type="match status" value="1"/>
</dbReference>
<protein>
    <recommendedName>
        <fullName evidence="6">FMN dependent NADH:quinone oxidoreductase</fullName>
        <ecNumber evidence="6">1.6.5.-</ecNumber>
    </recommendedName>
    <alternativeName>
        <fullName evidence="6">Azo-dye reductase</fullName>
    </alternativeName>
    <alternativeName>
        <fullName evidence="6">FMN-dependent NADH-azo compound oxidoreductase</fullName>
    </alternativeName>
    <alternativeName>
        <fullName evidence="6">FMN-dependent NADH-azoreductase</fullName>
        <ecNumber evidence="6">1.7.1.17</ecNumber>
    </alternativeName>
</protein>
<evidence type="ECO:0000313" key="8">
    <source>
        <dbReference type="EMBL" id="OAT78357.1"/>
    </source>
</evidence>
<dbReference type="Gene3D" id="3.40.50.360">
    <property type="match status" value="1"/>
</dbReference>
<evidence type="ECO:0000313" key="9">
    <source>
        <dbReference type="Proteomes" id="UP000078225"/>
    </source>
</evidence>
<dbReference type="EC" id="1.7.1.17" evidence="6"/>
<dbReference type="EC" id="1.6.5.-" evidence="6"/>
<evidence type="ECO:0000259" key="7">
    <source>
        <dbReference type="Pfam" id="PF02525"/>
    </source>
</evidence>
<evidence type="ECO:0000256" key="1">
    <source>
        <dbReference type="ARBA" id="ARBA00022630"/>
    </source>
</evidence>
<comment type="function">
    <text evidence="6">Also exhibits azoreductase activity. Catalyzes the reductive cleavage of the azo bond in aromatic azo compounds to the corresponding amines.</text>
</comment>
<dbReference type="InterPro" id="IPR029039">
    <property type="entry name" value="Flavoprotein-like_sf"/>
</dbReference>
<evidence type="ECO:0000256" key="4">
    <source>
        <dbReference type="ARBA" id="ARBA00023027"/>
    </source>
</evidence>
<keyword evidence="3 6" id="KW-0560">Oxidoreductase</keyword>
<comment type="subunit">
    <text evidence="6">Homodimer.</text>
</comment>
<keyword evidence="2 6" id="KW-0288">FMN</keyword>
<dbReference type="SUPFAM" id="SSF52218">
    <property type="entry name" value="Flavoproteins"/>
    <property type="match status" value="1"/>
</dbReference>
<dbReference type="AlphaFoldDB" id="A0A1B7L7N2"/>
<comment type="catalytic activity">
    <reaction evidence="5">
        <text>N,N-dimethyl-1,4-phenylenediamine + anthranilate + 2 NAD(+) = 2-(4-dimethylaminophenyl)diazenylbenzoate + 2 NADH + 2 H(+)</text>
        <dbReference type="Rhea" id="RHEA:55872"/>
        <dbReference type="ChEBI" id="CHEBI:15378"/>
        <dbReference type="ChEBI" id="CHEBI:15783"/>
        <dbReference type="ChEBI" id="CHEBI:16567"/>
        <dbReference type="ChEBI" id="CHEBI:57540"/>
        <dbReference type="ChEBI" id="CHEBI:57945"/>
        <dbReference type="ChEBI" id="CHEBI:71579"/>
        <dbReference type="EC" id="1.7.1.17"/>
    </reaction>
    <physiologicalReaction direction="right-to-left" evidence="5">
        <dbReference type="Rhea" id="RHEA:55874"/>
    </physiologicalReaction>
</comment>
<dbReference type="RefSeq" id="WP_064593818.1">
    <property type="nucleotide sequence ID" value="NZ_CP134782.1"/>
</dbReference>
<dbReference type="InterPro" id="IPR050104">
    <property type="entry name" value="FMN-dep_NADH:Q_OxRdtase_AzoR1"/>
</dbReference>
<name>A0A1B7L7N2_9ENTR</name>
<dbReference type="GO" id="GO:0010181">
    <property type="term" value="F:FMN binding"/>
    <property type="evidence" value="ECO:0007669"/>
    <property type="project" value="UniProtKB-UniRule"/>
</dbReference>
<comment type="cofactor">
    <cofactor evidence="6">
        <name>FMN</name>
        <dbReference type="ChEBI" id="CHEBI:58210"/>
    </cofactor>
    <text evidence="6">Binds 1 FMN per subunit.</text>
</comment>
<evidence type="ECO:0000256" key="2">
    <source>
        <dbReference type="ARBA" id="ARBA00022643"/>
    </source>
</evidence>
<feature type="binding site" evidence="6">
    <location>
        <begin position="140"/>
        <end position="143"/>
    </location>
    <ligand>
        <name>FMN</name>
        <dbReference type="ChEBI" id="CHEBI:58210"/>
    </ligand>
</feature>
<sequence>MSKVLVLKNSILAGFSQSNLLIDHLTTQWQEKHSADTITVRDLAADTVPVLDGELVSALRPSEAPLTPRQQDALNLSDTLINELKAHDVIVIAAPMYNFNITTQLKNYIDFIARAGVTFRYTENGPEGLLTGKRAIVVTTRGGIHKDSPSDLITPYLKLFLGFIGITEVDFIYEEGVGYGPEVLAKAQAEAKAAIDALV</sequence>
<keyword evidence="4 6" id="KW-0520">NAD</keyword>
<comment type="catalytic activity">
    <reaction evidence="6">
        <text>2 a quinone + NADH + H(+) = 2 a 1,4-benzosemiquinone + NAD(+)</text>
        <dbReference type="Rhea" id="RHEA:65952"/>
        <dbReference type="ChEBI" id="CHEBI:15378"/>
        <dbReference type="ChEBI" id="CHEBI:57540"/>
        <dbReference type="ChEBI" id="CHEBI:57945"/>
        <dbReference type="ChEBI" id="CHEBI:132124"/>
        <dbReference type="ChEBI" id="CHEBI:134225"/>
    </reaction>
</comment>
<dbReference type="GO" id="GO:0016655">
    <property type="term" value="F:oxidoreductase activity, acting on NAD(P)H, quinone or similar compound as acceptor"/>
    <property type="evidence" value="ECO:0007669"/>
    <property type="project" value="InterPro"/>
</dbReference>
<keyword evidence="9" id="KW-1185">Reference proteome</keyword>
<feature type="binding site" evidence="6">
    <location>
        <begin position="96"/>
        <end position="99"/>
    </location>
    <ligand>
        <name>FMN</name>
        <dbReference type="ChEBI" id="CHEBI:58210"/>
    </ligand>
</feature>
<dbReference type="InterPro" id="IPR023048">
    <property type="entry name" value="NADH:quinone_OxRdtase_FMN_depd"/>
</dbReference>
<gene>
    <name evidence="6" type="primary">azoR</name>
    <name evidence="8" type="ORF">A9B99_01070</name>
</gene>
<dbReference type="Pfam" id="PF02525">
    <property type="entry name" value="Flavodoxin_2"/>
    <property type="match status" value="1"/>
</dbReference>
<comment type="caution">
    <text evidence="8">The sequence shown here is derived from an EMBL/GenBank/DDBJ whole genome shotgun (WGS) entry which is preliminary data.</text>
</comment>
<dbReference type="HAMAP" id="MF_01216">
    <property type="entry name" value="Azoreductase_type1"/>
    <property type="match status" value="1"/>
</dbReference>
<dbReference type="PANTHER" id="PTHR43741">
    <property type="entry name" value="FMN-DEPENDENT NADH-AZOREDUCTASE 1"/>
    <property type="match status" value="1"/>
</dbReference>
<comment type="similarity">
    <text evidence="6">Belongs to the azoreductase type 1 family.</text>
</comment>
<organism evidence="8 9">
    <name type="scientific">Mangrovibacter phragmitis</name>
    <dbReference type="NCBI Taxonomy" id="1691903"/>
    <lineage>
        <taxon>Bacteria</taxon>
        <taxon>Pseudomonadati</taxon>
        <taxon>Pseudomonadota</taxon>
        <taxon>Gammaproteobacteria</taxon>
        <taxon>Enterobacterales</taxon>
        <taxon>Enterobacteriaceae</taxon>
        <taxon>Mangrovibacter</taxon>
    </lineage>
</organism>